<protein>
    <submittedName>
        <fullName evidence="2">Uncharacterized protein</fullName>
    </submittedName>
</protein>
<sequence>MMGGRCTKVNNPRYFPGNYTKTDGIQCYTLSDKVEFPPVTEFRCHSELSEDDTNTATTSTGYITVLGAQHIKQEEMTNSVEYFEHCRKRSLLDECDYLREELRLKEENMRRDYQCCDLELEVTMLRRRLCLLREKEILMQDLMNTADDFKRKFGKDVEQVDDNSELYKKLISIRLKMSLMDKINSHCDTLTHMESPREVGSWTRRNSRDPKRDSCASACKCSANAANLLQEIESIIAREIRNNIPQSYENRAYCQHTSDGSDCQRPRPHYRKPTSDYYSYT</sequence>
<dbReference type="EMBL" id="JAEAOA010000912">
    <property type="protein sequence ID" value="KAK3611128.1"/>
    <property type="molecule type" value="Genomic_DNA"/>
</dbReference>
<dbReference type="AlphaFoldDB" id="A0AAE0WDB4"/>
<evidence type="ECO:0000313" key="3">
    <source>
        <dbReference type="Proteomes" id="UP001195483"/>
    </source>
</evidence>
<organism evidence="2 3">
    <name type="scientific">Potamilus streckersoni</name>
    <dbReference type="NCBI Taxonomy" id="2493646"/>
    <lineage>
        <taxon>Eukaryota</taxon>
        <taxon>Metazoa</taxon>
        <taxon>Spiralia</taxon>
        <taxon>Lophotrochozoa</taxon>
        <taxon>Mollusca</taxon>
        <taxon>Bivalvia</taxon>
        <taxon>Autobranchia</taxon>
        <taxon>Heteroconchia</taxon>
        <taxon>Palaeoheterodonta</taxon>
        <taxon>Unionida</taxon>
        <taxon>Unionoidea</taxon>
        <taxon>Unionidae</taxon>
        <taxon>Ambleminae</taxon>
        <taxon>Lampsilini</taxon>
        <taxon>Potamilus</taxon>
    </lineage>
</organism>
<keyword evidence="3" id="KW-1185">Reference proteome</keyword>
<reference evidence="2" key="3">
    <citation type="submission" date="2023-05" db="EMBL/GenBank/DDBJ databases">
        <authorList>
            <person name="Smith C.H."/>
        </authorList>
    </citation>
    <scope>NUCLEOTIDE SEQUENCE</scope>
    <source>
        <strain evidence="2">CHS0354</strain>
        <tissue evidence="2">Mantle</tissue>
    </source>
</reference>
<reference evidence="2" key="2">
    <citation type="journal article" date="2021" name="Genome Biol. Evol.">
        <title>Developing a high-quality reference genome for a parasitic bivalve with doubly uniparental inheritance (Bivalvia: Unionida).</title>
        <authorList>
            <person name="Smith C.H."/>
        </authorList>
    </citation>
    <scope>NUCLEOTIDE SEQUENCE</scope>
    <source>
        <strain evidence="2">CHS0354</strain>
        <tissue evidence="2">Mantle</tissue>
    </source>
</reference>
<evidence type="ECO:0000313" key="2">
    <source>
        <dbReference type="EMBL" id="KAK3611128.1"/>
    </source>
</evidence>
<name>A0AAE0WDB4_9BIVA</name>
<evidence type="ECO:0000256" key="1">
    <source>
        <dbReference type="SAM" id="MobiDB-lite"/>
    </source>
</evidence>
<dbReference type="Proteomes" id="UP001195483">
    <property type="component" value="Unassembled WGS sequence"/>
</dbReference>
<comment type="caution">
    <text evidence="2">The sequence shown here is derived from an EMBL/GenBank/DDBJ whole genome shotgun (WGS) entry which is preliminary data.</text>
</comment>
<gene>
    <name evidence="2" type="ORF">CHS0354_014875</name>
</gene>
<reference evidence="2" key="1">
    <citation type="journal article" date="2021" name="Genome Biol. Evol.">
        <title>A High-Quality Reference Genome for a Parasitic Bivalve with Doubly Uniparental Inheritance (Bivalvia: Unionida).</title>
        <authorList>
            <person name="Smith C.H."/>
        </authorList>
    </citation>
    <scope>NUCLEOTIDE SEQUENCE</scope>
    <source>
        <strain evidence="2">CHS0354</strain>
    </source>
</reference>
<proteinExistence type="predicted"/>
<accession>A0AAE0WDB4</accession>
<feature type="region of interest" description="Disordered" evidence="1">
    <location>
        <begin position="255"/>
        <end position="281"/>
    </location>
</feature>